<evidence type="ECO:0000313" key="2">
    <source>
        <dbReference type="Proteomes" id="UP001321749"/>
    </source>
</evidence>
<dbReference type="Pfam" id="PF09351">
    <property type="entry name" value="DUF1993"/>
    <property type="match status" value="1"/>
</dbReference>
<comment type="caution">
    <text evidence="1">The sequence shown here is derived from an EMBL/GenBank/DDBJ whole genome shotgun (WGS) entry which is preliminary data.</text>
</comment>
<reference evidence="1" key="1">
    <citation type="journal article" date="2023" name="Mol. Phylogenet. Evol.">
        <title>Genome-scale phylogeny and comparative genomics of the fungal order Sordariales.</title>
        <authorList>
            <person name="Hensen N."/>
            <person name="Bonometti L."/>
            <person name="Westerberg I."/>
            <person name="Brannstrom I.O."/>
            <person name="Guillou S."/>
            <person name="Cros-Aarteil S."/>
            <person name="Calhoun S."/>
            <person name="Haridas S."/>
            <person name="Kuo A."/>
            <person name="Mondo S."/>
            <person name="Pangilinan J."/>
            <person name="Riley R."/>
            <person name="LaButti K."/>
            <person name="Andreopoulos B."/>
            <person name="Lipzen A."/>
            <person name="Chen C."/>
            <person name="Yan M."/>
            <person name="Daum C."/>
            <person name="Ng V."/>
            <person name="Clum A."/>
            <person name="Steindorff A."/>
            <person name="Ohm R.A."/>
            <person name="Martin F."/>
            <person name="Silar P."/>
            <person name="Natvig D.O."/>
            <person name="Lalanne C."/>
            <person name="Gautier V."/>
            <person name="Ament-Velasquez S.L."/>
            <person name="Kruys A."/>
            <person name="Hutchinson M.I."/>
            <person name="Powell A.J."/>
            <person name="Barry K."/>
            <person name="Miller A.N."/>
            <person name="Grigoriev I.V."/>
            <person name="Debuchy R."/>
            <person name="Gladieux P."/>
            <person name="Hiltunen Thoren M."/>
            <person name="Johannesson H."/>
        </authorList>
    </citation>
    <scope>NUCLEOTIDE SEQUENCE</scope>
    <source>
        <strain evidence="1">PSN324</strain>
    </source>
</reference>
<dbReference type="Proteomes" id="UP001321749">
    <property type="component" value="Unassembled WGS sequence"/>
</dbReference>
<proteinExistence type="predicted"/>
<sequence length="181" mass="20033">MASSITISLADLATSTPLKSLQALHNILSKASSHPDSASFPSARLYPDMLPLTYQIYMVCKFAKVVTSFENQKTWSSSDEWSNLTLPELIAQVEGTQQIVGAAQQQKEKIAGGPHAIGHGPDRPSFTYDGEGLVLNFCYPNMYFHLSIAYAILRIKGVEVGKWDYLEPFSGSYIDRPKDKQ</sequence>
<organism evidence="1 2">
    <name type="scientific">Cladorrhinum samala</name>
    <dbReference type="NCBI Taxonomy" id="585594"/>
    <lineage>
        <taxon>Eukaryota</taxon>
        <taxon>Fungi</taxon>
        <taxon>Dikarya</taxon>
        <taxon>Ascomycota</taxon>
        <taxon>Pezizomycotina</taxon>
        <taxon>Sordariomycetes</taxon>
        <taxon>Sordariomycetidae</taxon>
        <taxon>Sordariales</taxon>
        <taxon>Podosporaceae</taxon>
        <taxon>Cladorrhinum</taxon>
    </lineage>
</organism>
<name>A0AAV9HEK2_9PEZI</name>
<keyword evidence="2" id="KW-1185">Reference proteome</keyword>
<dbReference type="AlphaFoldDB" id="A0AAV9HEK2"/>
<dbReference type="InterPro" id="IPR034660">
    <property type="entry name" value="DinB/YfiT-like"/>
</dbReference>
<dbReference type="InterPro" id="IPR018531">
    <property type="entry name" value="DUF1993"/>
</dbReference>
<dbReference type="SUPFAM" id="SSF109854">
    <property type="entry name" value="DinB/YfiT-like putative metalloenzymes"/>
    <property type="match status" value="1"/>
</dbReference>
<dbReference type="EMBL" id="MU865088">
    <property type="protein sequence ID" value="KAK4457978.1"/>
    <property type="molecule type" value="Genomic_DNA"/>
</dbReference>
<dbReference type="Gene3D" id="1.20.120.450">
    <property type="entry name" value="dinb family like domain"/>
    <property type="match status" value="1"/>
</dbReference>
<gene>
    <name evidence="1" type="ORF">QBC42DRAFT_277835</name>
</gene>
<reference evidence="1" key="2">
    <citation type="submission" date="2023-06" db="EMBL/GenBank/DDBJ databases">
        <authorList>
            <consortium name="Lawrence Berkeley National Laboratory"/>
            <person name="Mondo S.J."/>
            <person name="Hensen N."/>
            <person name="Bonometti L."/>
            <person name="Westerberg I."/>
            <person name="Brannstrom I.O."/>
            <person name="Guillou S."/>
            <person name="Cros-Aarteil S."/>
            <person name="Calhoun S."/>
            <person name="Haridas S."/>
            <person name="Kuo A."/>
            <person name="Pangilinan J."/>
            <person name="Riley R."/>
            <person name="Labutti K."/>
            <person name="Andreopoulos B."/>
            <person name="Lipzen A."/>
            <person name="Chen C."/>
            <person name="Yanf M."/>
            <person name="Daum C."/>
            <person name="Ng V."/>
            <person name="Clum A."/>
            <person name="Steindorff A."/>
            <person name="Ohm R."/>
            <person name="Martin F."/>
            <person name="Silar P."/>
            <person name="Natvig D."/>
            <person name="Lalanne C."/>
            <person name="Gautier V."/>
            <person name="Ament-Velasquez S.L."/>
            <person name="Kruys A."/>
            <person name="Hutchinson M.I."/>
            <person name="Powell A.J."/>
            <person name="Barry K."/>
            <person name="Miller A.N."/>
            <person name="Grigoriev I.V."/>
            <person name="Debuchy R."/>
            <person name="Gladieux P."/>
            <person name="Thoren M.H."/>
            <person name="Johannesson H."/>
        </authorList>
    </citation>
    <scope>NUCLEOTIDE SEQUENCE</scope>
    <source>
        <strain evidence="1">PSN324</strain>
    </source>
</reference>
<evidence type="ECO:0000313" key="1">
    <source>
        <dbReference type="EMBL" id="KAK4457978.1"/>
    </source>
</evidence>
<dbReference type="PANTHER" id="PTHR36922">
    <property type="entry name" value="BLL2446 PROTEIN"/>
    <property type="match status" value="1"/>
</dbReference>
<dbReference type="PANTHER" id="PTHR36922:SF1">
    <property type="entry name" value="DUF1993 DOMAIN-CONTAINING PROTEIN"/>
    <property type="match status" value="1"/>
</dbReference>
<protein>
    <recommendedName>
        <fullName evidence="3">DUF1993 domain-containing protein</fullName>
    </recommendedName>
</protein>
<evidence type="ECO:0008006" key="3">
    <source>
        <dbReference type="Google" id="ProtNLM"/>
    </source>
</evidence>
<accession>A0AAV9HEK2</accession>